<dbReference type="AlphaFoldDB" id="A0AAD8KX37"/>
<name>A0AAD8KX37_TARER</name>
<organism evidence="1 2">
    <name type="scientific">Tagetes erecta</name>
    <name type="common">African marigold</name>
    <dbReference type="NCBI Taxonomy" id="13708"/>
    <lineage>
        <taxon>Eukaryota</taxon>
        <taxon>Viridiplantae</taxon>
        <taxon>Streptophyta</taxon>
        <taxon>Embryophyta</taxon>
        <taxon>Tracheophyta</taxon>
        <taxon>Spermatophyta</taxon>
        <taxon>Magnoliopsida</taxon>
        <taxon>eudicotyledons</taxon>
        <taxon>Gunneridae</taxon>
        <taxon>Pentapetalae</taxon>
        <taxon>asterids</taxon>
        <taxon>campanulids</taxon>
        <taxon>Asterales</taxon>
        <taxon>Asteraceae</taxon>
        <taxon>Asteroideae</taxon>
        <taxon>Heliantheae alliance</taxon>
        <taxon>Tageteae</taxon>
        <taxon>Tagetes</taxon>
    </lineage>
</organism>
<comment type="caution">
    <text evidence="1">The sequence shown here is derived from an EMBL/GenBank/DDBJ whole genome shotgun (WGS) entry which is preliminary data.</text>
</comment>
<accession>A0AAD8KX37</accession>
<evidence type="ECO:0000313" key="2">
    <source>
        <dbReference type="Proteomes" id="UP001229421"/>
    </source>
</evidence>
<dbReference type="EMBL" id="JAUHHV010000003">
    <property type="protein sequence ID" value="KAK1430603.1"/>
    <property type="molecule type" value="Genomic_DNA"/>
</dbReference>
<gene>
    <name evidence="1" type="ORF">QVD17_13464</name>
</gene>
<keyword evidence="2" id="KW-1185">Reference proteome</keyword>
<dbReference type="Proteomes" id="UP001229421">
    <property type="component" value="Unassembled WGS sequence"/>
</dbReference>
<proteinExistence type="predicted"/>
<protein>
    <submittedName>
        <fullName evidence="1">Uncharacterized protein</fullName>
    </submittedName>
</protein>
<evidence type="ECO:0000313" key="1">
    <source>
        <dbReference type="EMBL" id="KAK1430603.1"/>
    </source>
</evidence>
<reference evidence="1" key="1">
    <citation type="journal article" date="2023" name="bioRxiv">
        <title>Improved chromosome-level genome assembly for marigold (Tagetes erecta).</title>
        <authorList>
            <person name="Jiang F."/>
            <person name="Yuan L."/>
            <person name="Wang S."/>
            <person name="Wang H."/>
            <person name="Xu D."/>
            <person name="Wang A."/>
            <person name="Fan W."/>
        </authorList>
    </citation>
    <scope>NUCLEOTIDE SEQUENCE</scope>
    <source>
        <strain evidence="1">WSJ</strain>
        <tissue evidence="1">Leaf</tissue>
    </source>
</reference>
<sequence length="67" mass="7833">MHGLFLRICHFNPINFILIFHSFIQEREKKRKKENLETPSCCLESLTQLGPRISKCCCDLEPKVSVI</sequence>